<comment type="caution">
    <text evidence="1">The sequence shown here is derived from an EMBL/GenBank/DDBJ whole genome shotgun (WGS) entry which is preliminary data.</text>
</comment>
<name>A0ACC2CG94_DIPCM</name>
<accession>A0ACC2CG94</accession>
<keyword evidence="2" id="KW-1185">Reference proteome</keyword>
<reference evidence="2" key="1">
    <citation type="journal article" date="2024" name="Proc. Natl. Acad. Sci. U.S.A.">
        <title>Extraordinary preservation of gene collinearity over three hundred million years revealed in homosporous lycophytes.</title>
        <authorList>
            <person name="Li C."/>
            <person name="Wickell D."/>
            <person name="Kuo L.Y."/>
            <person name="Chen X."/>
            <person name="Nie B."/>
            <person name="Liao X."/>
            <person name="Peng D."/>
            <person name="Ji J."/>
            <person name="Jenkins J."/>
            <person name="Williams M."/>
            <person name="Shu S."/>
            <person name="Plott C."/>
            <person name="Barry K."/>
            <person name="Rajasekar S."/>
            <person name="Grimwood J."/>
            <person name="Han X."/>
            <person name="Sun S."/>
            <person name="Hou Z."/>
            <person name="He W."/>
            <person name="Dai G."/>
            <person name="Sun C."/>
            <person name="Schmutz J."/>
            <person name="Leebens-Mack J.H."/>
            <person name="Li F.W."/>
            <person name="Wang L."/>
        </authorList>
    </citation>
    <scope>NUCLEOTIDE SEQUENCE [LARGE SCALE GENOMIC DNA]</scope>
    <source>
        <strain evidence="2">cv. PW_Plant_1</strain>
    </source>
</reference>
<protein>
    <submittedName>
        <fullName evidence="1">Uncharacterized protein</fullName>
    </submittedName>
</protein>
<proteinExistence type="predicted"/>
<sequence>MILSSNQMYLWLCIVLFVWYGCVSLQACDFLTSEFFCCEHCSGRKSVCAD</sequence>
<organism evidence="1 2">
    <name type="scientific">Diphasiastrum complanatum</name>
    <name type="common">Issler's clubmoss</name>
    <name type="synonym">Lycopodium complanatum</name>
    <dbReference type="NCBI Taxonomy" id="34168"/>
    <lineage>
        <taxon>Eukaryota</taxon>
        <taxon>Viridiplantae</taxon>
        <taxon>Streptophyta</taxon>
        <taxon>Embryophyta</taxon>
        <taxon>Tracheophyta</taxon>
        <taxon>Lycopodiopsida</taxon>
        <taxon>Lycopodiales</taxon>
        <taxon>Lycopodiaceae</taxon>
        <taxon>Lycopodioideae</taxon>
        <taxon>Diphasiastrum</taxon>
    </lineage>
</organism>
<dbReference type="EMBL" id="CM055101">
    <property type="protein sequence ID" value="KAJ7540996.1"/>
    <property type="molecule type" value="Genomic_DNA"/>
</dbReference>
<gene>
    <name evidence="1" type="ORF">O6H91_10G040200</name>
</gene>
<evidence type="ECO:0000313" key="1">
    <source>
        <dbReference type="EMBL" id="KAJ7540996.1"/>
    </source>
</evidence>
<dbReference type="Proteomes" id="UP001162992">
    <property type="component" value="Chromosome 10"/>
</dbReference>
<evidence type="ECO:0000313" key="2">
    <source>
        <dbReference type="Proteomes" id="UP001162992"/>
    </source>
</evidence>